<evidence type="ECO:0008006" key="3">
    <source>
        <dbReference type="Google" id="ProtNLM"/>
    </source>
</evidence>
<dbReference type="RefSeq" id="WP_320313324.1">
    <property type="nucleotide sequence ID" value="NZ_JAVIKH010000005.1"/>
</dbReference>
<keyword evidence="2" id="KW-1185">Reference proteome</keyword>
<name>A0ABU4WC27_9FUSO</name>
<gene>
    <name evidence="1" type="ORF">RFV38_05330</name>
</gene>
<reference evidence="2" key="1">
    <citation type="submission" date="2023-07" db="EMBL/GenBank/DDBJ databases">
        <authorList>
            <person name="Colorado M.A."/>
            <person name="Villamil L.M."/>
            <person name="Melo J.F."/>
            <person name="Rodriguez J.A."/>
            <person name="Ruiz R.Y."/>
        </authorList>
    </citation>
    <scope>NUCLEOTIDE SEQUENCE [LARGE SCALE GENOMIC DNA]</scope>
    <source>
        <strain evidence="2">C33</strain>
    </source>
</reference>
<comment type="caution">
    <text evidence="1">The sequence shown here is derived from an EMBL/GenBank/DDBJ whole genome shotgun (WGS) entry which is preliminary data.</text>
</comment>
<evidence type="ECO:0000313" key="1">
    <source>
        <dbReference type="EMBL" id="MDX8335920.1"/>
    </source>
</evidence>
<proteinExistence type="predicted"/>
<dbReference type="EMBL" id="JAVIKH010000005">
    <property type="protein sequence ID" value="MDX8335920.1"/>
    <property type="molecule type" value="Genomic_DNA"/>
</dbReference>
<organism evidence="1 2">
    <name type="scientific">Candidatus Cetobacterium colombiensis</name>
    <dbReference type="NCBI Taxonomy" id="3073100"/>
    <lineage>
        <taxon>Bacteria</taxon>
        <taxon>Fusobacteriati</taxon>
        <taxon>Fusobacteriota</taxon>
        <taxon>Fusobacteriia</taxon>
        <taxon>Fusobacteriales</taxon>
        <taxon>Fusobacteriaceae</taxon>
        <taxon>Cetobacterium</taxon>
    </lineage>
</organism>
<dbReference type="Proteomes" id="UP001279681">
    <property type="component" value="Unassembled WGS sequence"/>
</dbReference>
<dbReference type="InterPro" id="IPR011009">
    <property type="entry name" value="Kinase-like_dom_sf"/>
</dbReference>
<protein>
    <recommendedName>
        <fullName evidence="3">Protein kinase domain-containing protein</fullName>
    </recommendedName>
</protein>
<accession>A0ABU4WC27</accession>
<dbReference type="SUPFAM" id="SSF56112">
    <property type="entry name" value="Protein kinase-like (PK-like)"/>
    <property type="match status" value="1"/>
</dbReference>
<sequence>MKVIIIHRRSCVYYKVSSDSFIKEFTPKFSSKLKYFFKLRKYPGKNFYYISNLLNSLNIKTAKIISYSNYHIETKNIDGITLEEFIKIKGDNYDYIISQYIFLILTLIKNNIYCGDLHFGNFIVKNNELYALDLEDYHHKNIFWSYKKCFLSRLKGKIPKEIFEDIIKQLETT</sequence>
<evidence type="ECO:0000313" key="2">
    <source>
        <dbReference type="Proteomes" id="UP001279681"/>
    </source>
</evidence>